<protein>
    <submittedName>
        <fullName evidence="1">Uncharacterized protein</fullName>
    </submittedName>
</protein>
<sequence>MRYPQDIPKPVELERIPAPASSASEKTAIPVVAPNQKGAQGL</sequence>
<gene>
    <name evidence="1" type="ORF">Patl1_09611</name>
</gene>
<evidence type="ECO:0000313" key="1">
    <source>
        <dbReference type="EMBL" id="KAJ0082866.1"/>
    </source>
</evidence>
<dbReference type="EMBL" id="CM047908">
    <property type="protein sequence ID" value="KAJ0082866.1"/>
    <property type="molecule type" value="Genomic_DNA"/>
</dbReference>
<organism evidence="1 2">
    <name type="scientific">Pistacia atlantica</name>
    <dbReference type="NCBI Taxonomy" id="434234"/>
    <lineage>
        <taxon>Eukaryota</taxon>
        <taxon>Viridiplantae</taxon>
        <taxon>Streptophyta</taxon>
        <taxon>Embryophyta</taxon>
        <taxon>Tracheophyta</taxon>
        <taxon>Spermatophyta</taxon>
        <taxon>Magnoliopsida</taxon>
        <taxon>eudicotyledons</taxon>
        <taxon>Gunneridae</taxon>
        <taxon>Pentapetalae</taxon>
        <taxon>rosids</taxon>
        <taxon>malvids</taxon>
        <taxon>Sapindales</taxon>
        <taxon>Anacardiaceae</taxon>
        <taxon>Pistacia</taxon>
    </lineage>
</organism>
<evidence type="ECO:0000313" key="2">
    <source>
        <dbReference type="Proteomes" id="UP001164250"/>
    </source>
</evidence>
<comment type="caution">
    <text evidence="1">The sequence shown here is derived from an EMBL/GenBank/DDBJ whole genome shotgun (WGS) entry which is preliminary data.</text>
</comment>
<name>A0ACC1A8X3_9ROSI</name>
<dbReference type="Proteomes" id="UP001164250">
    <property type="component" value="Chromosome 12"/>
</dbReference>
<proteinExistence type="predicted"/>
<reference evidence="2" key="1">
    <citation type="journal article" date="2023" name="G3 (Bethesda)">
        <title>Genome assembly and association tests identify interacting loci associated with vigor, precocity, and sex in interspecific pistachio rootstocks.</title>
        <authorList>
            <person name="Palmer W."/>
            <person name="Jacygrad E."/>
            <person name="Sagayaradj S."/>
            <person name="Cavanaugh K."/>
            <person name="Han R."/>
            <person name="Bertier L."/>
            <person name="Beede B."/>
            <person name="Kafkas S."/>
            <person name="Golino D."/>
            <person name="Preece J."/>
            <person name="Michelmore R."/>
        </authorList>
    </citation>
    <scope>NUCLEOTIDE SEQUENCE [LARGE SCALE GENOMIC DNA]</scope>
</reference>
<accession>A0ACC1A8X3</accession>
<keyword evidence="2" id="KW-1185">Reference proteome</keyword>